<dbReference type="Pfam" id="PF21082">
    <property type="entry name" value="MS_channel_3rd"/>
    <property type="match status" value="1"/>
</dbReference>
<dbReference type="SUPFAM" id="SSF82689">
    <property type="entry name" value="Mechanosensitive channel protein MscS (YggB), C-terminal domain"/>
    <property type="match status" value="1"/>
</dbReference>
<dbReference type="Gene3D" id="3.30.70.100">
    <property type="match status" value="1"/>
</dbReference>
<reference evidence="4" key="1">
    <citation type="journal article" date="2021" name="PeerJ">
        <title>Extensive microbial diversity within the chicken gut microbiome revealed by metagenomics and culture.</title>
        <authorList>
            <person name="Gilroy R."/>
            <person name="Ravi A."/>
            <person name="Getino M."/>
            <person name="Pursley I."/>
            <person name="Horton D.L."/>
            <person name="Alikhan N.F."/>
            <person name="Baker D."/>
            <person name="Gharbi K."/>
            <person name="Hall N."/>
            <person name="Watson M."/>
            <person name="Adriaenssens E.M."/>
            <person name="Foster-Nyarko E."/>
            <person name="Jarju S."/>
            <person name="Secka A."/>
            <person name="Antonio M."/>
            <person name="Oren A."/>
            <person name="Chaudhuri R.R."/>
            <person name="La Ragione R."/>
            <person name="Hildebrand F."/>
            <person name="Pallen M.J."/>
        </authorList>
    </citation>
    <scope>NUCLEOTIDE SEQUENCE</scope>
    <source>
        <strain evidence="4">CHK156-179</strain>
    </source>
</reference>
<organism evidence="4 5">
    <name type="scientific">Candidatus Gallimonas gallistercoris</name>
    <dbReference type="NCBI Taxonomy" id="2838602"/>
    <lineage>
        <taxon>Bacteria</taxon>
        <taxon>Bacillati</taxon>
        <taxon>Bacillota</taxon>
        <taxon>Clostridia</taxon>
        <taxon>Candidatus Gallimonas</taxon>
    </lineage>
</organism>
<dbReference type="InterPro" id="IPR049278">
    <property type="entry name" value="MS_channel_C"/>
</dbReference>
<dbReference type="GO" id="GO:0005886">
    <property type="term" value="C:plasma membrane"/>
    <property type="evidence" value="ECO:0007669"/>
    <property type="project" value="UniProtKB-SubCell"/>
</dbReference>
<evidence type="ECO:0000313" key="4">
    <source>
        <dbReference type="EMBL" id="HJA02693.1"/>
    </source>
</evidence>
<comment type="caution">
    <text evidence="4">The sequence shown here is derived from an EMBL/GenBank/DDBJ whole genome shotgun (WGS) entry which is preliminary data.</text>
</comment>
<keyword evidence="2" id="KW-1003">Cell membrane</keyword>
<dbReference type="PANTHER" id="PTHR30460:SF0">
    <property type="entry name" value="MODERATE CONDUCTANCE MECHANOSENSITIVE CHANNEL YBIO"/>
    <property type="match status" value="1"/>
</dbReference>
<evidence type="ECO:0000256" key="1">
    <source>
        <dbReference type="ARBA" id="ARBA00004236"/>
    </source>
</evidence>
<gene>
    <name evidence="4" type="ORF">H9797_04855</name>
</gene>
<dbReference type="EMBL" id="DXAJ01000074">
    <property type="protein sequence ID" value="HJA02693.1"/>
    <property type="molecule type" value="Genomic_DNA"/>
</dbReference>
<accession>A0A9D2H1B1</accession>
<dbReference type="InterPro" id="IPR011066">
    <property type="entry name" value="MscS_channel_C_sf"/>
</dbReference>
<dbReference type="AlphaFoldDB" id="A0A9D2H1B1"/>
<evidence type="ECO:0000313" key="5">
    <source>
        <dbReference type="Proteomes" id="UP000824221"/>
    </source>
</evidence>
<dbReference type="PANTHER" id="PTHR30460">
    <property type="entry name" value="MODERATE CONDUCTANCE MECHANOSENSITIVE CHANNEL YBIO"/>
    <property type="match status" value="1"/>
</dbReference>
<sequence length="168" mass="18878">MQEIGIRTTKIVDAGGNINIVNNSEITTVINQTQEISQASVTVGIEYGESLPRVEIVIRDNLDMIKEHIPAIIDGPFYKGVTALNSSSVDLLFVAKCREEDIFQVQRDMNRELKLLFDANNIGIPFPQIVVNEPATFNTKTTKRMETGARDFIEEQKEQSQGLEEENH</sequence>
<evidence type="ECO:0000259" key="3">
    <source>
        <dbReference type="Pfam" id="PF21082"/>
    </source>
</evidence>
<comment type="subcellular location">
    <subcellularLocation>
        <location evidence="1">Cell membrane</location>
    </subcellularLocation>
</comment>
<keyword evidence="2" id="KW-0472">Membrane</keyword>
<evidence type="ECO:0000256" key="2">
    <source>
        <dbReference type="ARBA" id="ARBA00022475"/>
    </source>
</evidence>
<feature type="domain" description="Mechanosensitive ion channel MscS C-terminal" evidence="3">
    <location>
        <begin position="40"/>
        <end position="124"/>
    </location>
</feature>
<proteinExistence type="predicted"/>
<name>A0A9D2H1B1_9FIRM</name>
<reference evidence="4" key="2">
    <citation type="submission" date="2021-04" db="EMBL/GenBank/DDBJ databases">
        <authorList>
            <person name="Gilroy R."/>
        </authorList>
    </citation>
    <scope>NUCLEOTIDE SEQUENCE</scope>
    <source>
        <strain evidence="4">CHK156-179</strain>
    </source>
</reference>
<dbReference type="Proteomes" id="UP000824221">
    <property type="component" value="Unassembled WGS sequence"/>
</dbReference>
<dbReference type="InterPro" id="IPR045276">
    <property type="entry name" value="YbiO_bact"/>
</dbReference>
<protein>
    <submittedName>
        <fullName evidence="4">Mechanosensitive ion channel family protein</fullName>
    </submittedName>
</protein>
<dbReference type="GO" id="GO:0008381">
    <property type="term" value="F:mechanosensitive monoatomic ion channel activity"/>
    <property type="evidence" value="ECO:0007669"/>
    <property type="project" value="InterPro"/>
</dbReference>